<evidence type="ECO:0000313" key="8">
    <source>
        <dbReference type="Proteomes" id="UP000314294"/>
    </source>
</evidence>
<keyword evidence="8" id="KW-1185">Reference proteome</keyword>
<evidence type="ECO:0000256" key="2">
    <source>
        <dbReference type="ARBA" id="ARBA00022525"/>
    </source>
</evidence>
<evidence type="ECO:0000256" key="4">
    <source>
        <dbReference type="ARBA" id="ARBA00023180"/>
    </source>
</evidence>
<dbReference type="InterPro" id="IPR025155">
    <property type="entry name" value="WxxW_domain"/>
</dbReference>
<protein>
    <submittedName>
        <fullName evidence="7">Cartilage intermediate layer protein 2</fullName>
    </submittedName>
</protein>
<dbReference type="AlphaFoldDB" id="A0A4Z2FUR1"/>
<feature type="domain" description="WxxW" evidence="6">
    <location>
        <begin position="29"/>
        <end position="113"/>
    </location>
</feature>
<feature type="domain" description="WxxW" evidence="6">
    <location>
        <begin position="124"/>
        <end position="208"/>
    </location>
</feature>
<dbReference type="PANTHER" id="PTHR15031:SF4">
    <property type="entry name" value="CARTILAGE INTERMEDIATE LAYER PROTEIN 1"/>
    <property type="match status" value="1"/>
</dbReference>
<name>A0A4Z2FUR1_9TELE</name>
<sequence>MINMSSVAIVCVLFIASQQASLVLGEACWTQWYDRDSPGGSGDWETLADLRTEHPGKICPSPTAIEFETLNGLSAAATGDVISAQDTTKGFVCKNADQADGKKCSDYRVRFSCPESYCDTDVCWTKWYDRDGPSGDGDWETLSALQAEHPDAICSNPVALEAQTLAGLSVAEAGDVIHKRDPIKGFVCRNKDQPEGKTCSDYRVRFSCPSEFCATHVCWTDWLNRDDPSGSGTGDWECLADYYKERPGVICQYPLGIEAQTQGGKTAAEAGDVIHKMDTTTGFVCLNAEQDGGICYDYEVRFSCPSSFCEKP</sequence>
<comment type="subcellular location">
    <subcellularLocation>
        <location evidence="1">Secreted</location>
    </subcellularLocation>
</comment>
<accession>A0A4Z2FUR1</accession>
<proteinExistence type="predicted"/>
<feature type="signal peptide" evidence="5">
    <location>
        <begin position="1"/>
        <end position="25"/>
    </location>
</feature>
<dbReference type="InterPro" id="IPR039675">
    <property type="entry name" value="CILP1/CILP2"/>
</dbReference>
<evidence type="ECO:0000256" key="5">
    <source>
        <dbReference type="SAM" id="SignalP"/>
    </source>
</evidence>
<evidence type="ECO:0000259" key="6">
    <source>
        <dbReference type="Pfam" id="PF13330"/>
    </source>
</evidence>
<comment type="caution">
    <text evidence="7">The sequence shown here is derived from an EMBL/GenBank/DDBJ whole genome shotgun (WGS) entry which is preliminary data.</text>
</comment>
<keyword evidence="2" id="KW-0964">Secreted</keyword>
<gene>
    <name evidence="7" type="primary">CILP2_0</name>
    <name evidence="7" type="ORF">EYF80_044883</name>
</gene>
<keyword evidence="4" id="KW-0325">Glycoprotein</keyword>
<dbReference type="OrthoDB" id="6049857at2759"/>
<reference evidence="7 8" key="1">
    <citation type="submission" date="2019-03" db="EMBL/GenBank/DDBJ databases">
        <title>First draft genome of Liparis tanakae, snailfish: a comprehensive survey of snailfish specific genes.</title>
        <authorList>
            <person name="Kim W."/>
            <person name="Song I."/>
            <person name="Jeong J.-H."/>
            <person name="Kim D."/>
            <person name="Kim S."/>
            <person name="Ryu S."/>
            <person name="Song J.Y."/>
            <person name="Lee S.K."/>
        </authorList>
    </citation>
    <scope>NUCLEOTIDE SEQUENCE [LARGE SCALE GENOMIC DNA]</scope>
    <source>
        <tissue evidence="7">Muscle</tissue>
    </source>
</reference>
<dbReference type="GO" id="GO:0005576">
    <property type="term" value="C:extracellular region"/>
    <property type="evidence" value="ECO:0007669"/>
    <property type="project" value="UniProtKB-SubCell"/>
</dbReference>
<keyword evidence="3 5" id="KW-0732">Signal</keyword>
<feature type="domain" description="WxxW" evidence="6">
    <location>
        <begin position="219"/>
        <end position="304"/>
    </location>
</feature>
<evidence type="ECO:0000256" key="1">
    <source>
        <dbReference type="ARBA" id="ARBA00004613"/>
    </source>
</evidence>
<evidence type="ECO:0000313" key="7">
    <source>
        <dbReference type="EMBL" id="TNN44909.1"/>
    </source>
</evidence>
<organism evidence="7 8">
    <name type="scientific">Liparis tanakae</name>
    <name type="common">Tanaka's snailfish</name>
    <dbReference type="NCBI Taxonomy" id="230148"/>
    <lineage>
        <taxon>Eukaryota</taxon>
        <taxon>Metazoa</taxon>
        <taxon>Chordata</taxon>
        <taxon>Craniata</taxon>
        <taxon>Vertebrata</taxon>
        <taxon>Euteleostomi</taxon>
        <taxon>Actinopterygii</taxon>
        <taxon>Neopterygii</taxon>
        <taxon>Teleostei</taxon>
        <taxon>Neoteleostei</taxon>
        <taxon>Acanthomorphata</taxon>
        <taxon>Eupercaria</taxon>
        <taxon>Perciformes</taxon>
        <taxon>Cottioidei</taxon>
        <taxon>Cottales</taxon>
        <taxon>Liparidae</taxon>
        <taxon>Liparis</taxon>
    </lineage>
</organism>
<feature type="chain" id="PRO_5021216055" evidence="5">
    <location>
        <begin position="26"/>
        <end position="312"/>
    </location>
</feature>
<dbReference type="Proteomes" id="UP000314294">
    <property type="component" value="Unassembled WGS sequence"/>
</dbReference>
<evidence type="ECO:0000256" key="3">
    <source>
        <dbReference type="ARBA" id="ARBA00022729"/>
    </source>
</evidence>
<dbReference type="Pfam" id="PF13330">
    <property type="entry name" value="Mucin2_WxxW"/>
    <property type="match status" value="3"/>
</dbReference>
<dbReference type="PANTHER" id="PTHR15031">
    <property type="entry name" value="CARTILAGE INTERMEDIATE LAYER PROTEIN CLIP"/>
    <property type="match status" value="1"/>
</dbReference>
<dbReference type="EMBL" id="SRLO01000877">
    <property type="protein sequence ID" value="TNN44909.1"/>
    <property type="molecule type" value="Genomic_DNA"/>
</dbReference>